<dbReference type="Gene3D" id="3.40.50.720">
    <property type="entry name" value="NAD(P)-binding Rossmann-like Domain"/>
    <property type="match status" value="1"/>
</dbReference>
<dbReference type="PRINTS" id="PR00080">
    <property type="entry name" value="SDRFAMILY"/>
</dbReference>
<evidence type="ECO:0000256" key="2">
    <source>
        <dbReference type="ARBA" id="ARBA00023002"/>
    </source>
</evidence>
<evidence type="ECO:0000313" key="5">
    <source>
        <dbReference type="EMBL" id="SES03772.1"/>
    </source>
</evidence>
<protein>
    <submittedName>
        <fullName evidence="6">Short-chain dehydrogenase</fullName>
    </submittedName>
</protein>
<dbReference type="OrthoDB" id="9775296at2"/>
<dbReference type="EMBL" id="FOGN01000003">
    <property type="protein sequence ID" value="SES03772.1"/>
    <property type="molecule type" value="Genomic_DNA"/>
</dbReference>
<accession>A0A1I4MMG8</accession>
<dbReference type="RefSeq" id="WP_074779564.1">
    <property type="nucleotide sequence ID" value="NZ_FOGN01000003.1"/>
</dbReference>
<dbReference type="STRING" id="653930.SAMN05216589_2114"/>
<evidence type="ECO:0000313" key="6">
    <source>
        <dbReference type="EMBL" id="SFM04602.1"/>
    </source>
</evidence>
<comment type="similarity">
    <text evidence="1 3">Belongs to the short-chain dehydrogenases/reductases (SDR) family.</text>
</comment>
<feature type="domain" description="Ketoreductase" evidence="4">
    <location>
        <begin position="2"/>
        <end position="184"/>
    </location>
</feature>
<dbReference type="InterPro" id="IPR036291">
    <property type="entry name" value="NAD(P)-bd_dom_sf"/>
</dbReference>
<proteinExistence type="inferred from homology"/>
<dbReference type="CDD" id="cd05374">
    <property type="entry name" value="17beta-HSD-like_SDR_c"/>
    <property type="match status" value="1"/>
</dbReference>
<name>A0A1I4MMG8_9GAMM</name>
<keyword evidence="2" id="KW-0560">Oxidoreductase</keyword>
<dbReference type="SMART" id="SM00822">
    <property type="entry name" value="PKS_KR"/>
    <property type="match status" value="1"/>
</dbReference>
<evidence type="ECO:0000256" key="3">
    <source>
        <dbReference type="RuleBase" id="RU000363"/>
    </source>
</evidence>
<dbReference type="Pfam" id="PF00106">
    <property type="entry name" value="adh_short"/>
    <property type="match status" value="1"/>
</dbReference>
<dbReference type="EMBL" id="FOUA01000003">
    <property type="protein sequence ID" value="SFM04602.1"/>
    <property type="molecule type" value="Genomic_DNA"/>
</dbReference>
<gene>
    <name evidence="6" type="ORF">SAMN04487855_2113</name>
    <name evidence="5" type="ORF">SAMN05216589_2114</name>
</gene>
<dbReference type="GO" id="GO:0016491">
    <property type="term" value="F:oxidoreductase activity"/>
    <property type="evidence" value="ECO:0007669"/>
    <property type="project" value="UniProtKB-KW"/>
</dbReference>
<evidence type="ECO:0000259" key="4">
    <source>
        <dbReference type="SMART" id="SM00822"/>
    </source>
</evidence>
<dbReference type="SUPFAM" id="SSF51735">
    <property type="entry name" value="NAD(P)-binding Rossmann-fold domains"/>
    <property type="match status" value="1"/>
</dbReference>
<organism evidence="6 7">
    <name type="scientific">Halopseudomonas bauzanensis</name>
    <dbReference type="NCBI Taxonomy" id="653930"/>
    <lineage>
        <taxon>Bacteria</taxon>
        <taxon>Pseudomonadati</taxon>
        <taxon>Pseudomonadota</taxon>
        <taxon>Gammaproteobacteria</taxon>
        <taxon>Pseudomonadales</taxon>
        <taxon>Pseudomonadaceae</taxon>
        <taxon>Halopseudomonas</taxon>
    </lineage>
</organism>
<dbReference type="PANTHER" id="PTHR43976">
    <property type="entry name" value="SHORT CHAIN DEHYDROGENASE"/>
    <property type="match status" value="1"/>
</dbReference>
<evidence type="ECO:0000256" key="1">
    <source>
        <dbReference type="ARBA" id="ARBA00006484"/>
    </source>
</evidence>
<dbReference type="Proteomes" id="UP000186599">
    <property type="component" value="Unassembled WGS sequence"/>
</dbReference>
<sequence>MRTWLITGANRGIGWHIANAAISAGDNVVVTGRTLAKIIEAFRGYDVNKVLPLALDVTAMDLIEKTVEATVATFGKIDILVNNAGYGQLGPFENNSIADVEHQFATNVFSVFNMCRMVLPVMRKERSGHIFNIASIAGLVGMPGASVYSASKFAVAGFSESLAQEVAGFGIKVTSVAPGAFRTDFLDDSSAHFGSVPLPEYKTFSDKICSSSANNNHKQPGAPEKLGQALVELALDPEAPLHFIVGSDAVGLAETQLASRKLEMQRWRNLATSTDA</sequence>
<keyword evidence="7" id="KW-1185">Reference proteome</keyword>
<reference evidence="7 8" key="1">
    <citation type="submission" date="2016-10" db="EMBL/GenBank/DDBJ databases">
        <authorList>
            <person name="de Groot N.N."/>
        </authorList>
    </citation>
    <scope>NUCLEOTIDE SEQUENCE [LARGE SCALE GENOMIC DNA]</scope>
    <source>
        <strain evidence="6 7">CGMCC 1.9095</strain>
        <strain evidence="5 8">DSM 22558</strain>
    </source>
</reference>
<evidence type="ECO:0000313" key="7">
    <source>
        <dbReference type="Proteomes" id="UP000186599"/>
    </source>
</evidence>
<dbReference type="PANTHER" id="PTHR43976:SF16">
    <property type="entry name" value="SHORT-CHAIN DEHYDROGENASE_REDUCTASE FAMILY PROTEIN"/>
    <property type="match status" value="1"/>
</dbReference>
<dbReference type="InterPro" id="IPR051911">
    <property type="entry name" value="SDR_oxidoreductase"/>
</dbReference>
<dbReference type="PROSITE" id="PS00061">
    <property type="entry name" value="ADH_SHORT"/>
    <property type="match status" value="1"/>
</dbReference>
<dbReference type="PRINTS" id="PR00081">
    <property type="entry name" value="GDHRDH"/>
</dbReference>
<dbReference type="Proteomes" id="UP000186904">
    <property type="component" value="Unassembled WGS sequence"/>
</dbReference>
<dbReference type="InterPro" id="IPR057326">
    <property type="entry name" value="KR_dom"/>
</dbReference>
<dbReference type="InterPro" id="IPR020904">
    <property type="entry name" value="Sc_DH/Rdtase_CS"/>
</dbReference>
<dbReference type="AlphaFoldDB" id="A0A1I4MMG8"/>
<dbReference type="InterPro" id="IPR002347">
    <property type="entry name" value="SDR_fam"/>
</dbReference>
<evidence type="ECO:0000313" key="8">
    <source>
        <dbReference type="Proteomes" id="UP000186904"/>
    </source>
</evidence>